<gene>
    <name evidence="3" type="ORF">Pla163_17600</name>
</gene>
<dbReference type="Gene3D" id="3.40.50.720">
    <property type="entry name" value="NAD(P)-binding Rossmann-like Domain"/>
    <property type="match status" value="1"/>
</dbReference>
<dbReference type="PANTHER" id="PTHR40459">
    <property type="entry name" value="CONSERVED HYPOTHETICAL ALANINE AND LEUCINE RICH PROTEIN"/>
    <property type="match status" value="1"/>
</dbReference>
<dbReference type="Proteomes" id="UP000319342">
    <property type="component" value="Chromosome"/>
</dbReference>
<dbReference type="PANTHER" id="PTHR40459:SF1">
    <property type="entry name" value="CONSERVED HYPOTHETICAL ALANINE AND LEUCINE RICH PROTEIN"/>
    <property type="match status" value="1"/>
</dbReference>
<evidence type="ECO:0000313" key="4">
    <source>
        <dbReference type="Proteomes" id="UP000319342"/>
    </source>
</evidence>
<dbReference type="InterPro" id="IPR037108">
    <property type="entry name" value="TM1727-like_C_sf"/>
</dbReference>
<accession>A0A518CZJ3</accession>
<dbReference type="SUPFAM" id="SSF48179">
    <property type="entry name" value="6-phosphogluconate dehydrogenase C-terminal domain-like"/>
    <property type="match status" value="1"/>
</dbReference>
<evidence type="ECO:0000259" key="2">
    <source>
        <dbReference type="Pfam" id="PF10728"/>
    </source>
</evidence>
<dbReference type="Pfam" id="PF10727">
    <property type="entry name" value="Rossmann-like"/>
    <property type="match status" value="1"/>
</dbReference>
<sequence length="316" mass="31190">MKHSVAIVGTGALGTALAAALRGSGHVVSAWSRSGAAEGDGPEAFARRNTLAELAPSGASCDVLVLCVTDTAIEAVARRCAQEFASVPAVALHTSGCTPVGALDALAERGASTGLFHPLCAVGGPAVSGAHGRFAGAAFGVLGDGEALRVATELARELGGRPLVVEADQQARYHAAATLAAGGTVALAEVARALLCGALVTASNDDGEDASRASDDALFAVRGLVASAAHNLARTTPAAALTGPHVRGDLGTLEAHRRALAADDPAATEARRVAAALAPALLRLVAERLAAGAAGGAVDAANVDLRALARALGLRP</sequence>
<dbReference type="Pfam" id="PF10728">
    <property type="entry name" value="DUF2520"/>
    <property type="match status" value="1"/>
</dbReference>
<organism evidence="3 4">
    <name type="scientific">Rohdeia mirabilis</name>
    <dbReference type="NCBI Taxonomy" id="2528008"/>
    <lineage>
        <taxon>Bacteria</taxon>
        <taxon>Pseudomonadati</taxon>
        <taxon>Planctomycetota</taxon>
        <taxon>Planctomycetia</taxon>
        <taxon>Planctomycetia incertae sedis</taxon>
        <taxon>Rohdeia</taxon>
    </lineage>
</organism>
<dbReference type="InterPro" id="IPR008927">
    <property type="entry name" value="6-PGluconate_DH-like_C_sf"/>
</dbReference>
<evidence type="ECO:0000259" key="1">
    <source>
        <dbReference type="Pfam" id="PF10727"/>
    </source>
</evidence>
<dbReference type="Gene3D" id="1.10.1040.20">
    <property type="entry name" value="ProC-like, C-terminal domain"/>
    <property type="match status" value="1"/>
</dbReference>
<keyword evidence="4" id="KW-1185">Reference proteome</keyword>
<dbReference type="InterPro" id="IPR036291">
    <property type="entry name" value="NAD(P)-bd_dom_sf"/>
</dbReference>
<name>A0A518CZJ3_9BACT</name>
<dbReference type="InterPro" id="IPR018931">
    <property type="entry name" value="DUF2520"/>
</dbReference>
<proteinExistence type="predicted"/>
<protein>
    <submittedName>
        <fullName evidence="3">Rossmann-like domain protein</fullName>
    </submittedName>
</protein>
<evidence type="ECO:0000313" key="3">
    <source>
        <dbReference type="EMBL" id="QDU84649.1"/>
    </source>
</evidence>
<dbReference type="EMBL" id="CP036290">
    <property type="protein sequence ID" value="QDU84649.1"/>
    <property type="molecule type" value="Genomic_DNA"/>
</dbReference>
<feature type="domain" description="DUF2520" evidence="2">
    <location>
        <begin position="138"/>
        <end position="267"/>
    </location>
</feature>
<feature type="domain" description="Putative oxidoreductase/dehydrogenase Rossmann-like" evidence="1">
    <location>
        <begin position="3"/>
        <end position="118"/>
    </location>
</feature>
<reference evidence="3 4" key="1">
    <citation type="submission" date="2019-02" db="EMBL/GenBank/DDBJ databases">
        <title>Deep-cultivation of Planctomycetes and their phenomic and genomic characterization uncovers novel biology.</title>
        <authorList>
            <person name="Wiegand S."/>
            <person name="Jogler M."/>
            <person name="Boedeker C."/>
            <person name="Pinto D."/>
            <person name="Vollmers J."/>
            <person name="Rivas-Marin E."/>
            <person name="Kohn T."/>
            <person name="Peeters S.H."/>
            <person name="Heuer A."/>
            <person name="Rast P."/>
            <person name="Oberbeckmann S."/>
            <person name="Bunk B."/>
            <person name="Jeske O."/>
            <person name="Meyerdierks A."/>
            <person name="Storesund J.E."/>
            <person name="Kallscheuer N."/>
            <person name="Luecker S."/>
            <person name="Lage O.M."/>
            <person name="Pohl T."/>
            <person name="Merkel B.J."/>
            <person name="Hornburger P."/>
            <person name="Mueller R.-W."/>
            <person name="Bruemmer F."/>
            <person name="Labrenz M."/>
            <person name="Spormann A.M."/>
            <person name="Op den Camp H."/>
            <person name="Overmann J."/>
            <person name="Amann R."/>
            <person name="Jetten M.S.M."/>
            <person name="Mascher T."/>
            <person name="Medema M.H."/>
            <person name="Devos D.P."/>
            <person name="Kaster A.-K."/>
            <person name="Ovreas L."/>
            <person name="Rohde M."/>
            <person name="Galperin M.Y."/>
            <person name="Jogler C."/>
        </authorList>
    </citation>
    <scope>NUCLEOTIDE SEQUENCE [LARGE SCALE GENOMIC DNA]</scope>
    <source>
        <strain evidence="3 4">Pla163</strain>
    </source>
</reference>
<dbReference type="SUPFAM" id="SSF51735">
    <property type="entry name" value="NAD(P)-binding Rossmann-fold domains"/>
    <property type="match status" value="1"/>
</dbReference>
<dbReference type="InterPro" id="IPR019665">
    <property type="entry name" value="OxRdtase/DH_put_Rossmann_dom"/>
</dbReference>
<dbReference type="RefSeq" id="WP_419186469.1">
    <property type="nucleotide sequence ID" value="NZ_CP036290.1"/>
</dbReference>
<dbReference type="AlphaFoldDB" id="A0A518CZJ3"/>